<dbReference type="SUPFAM" id="SSF53850">
    <property type="entry name" value="Periplasmic binding protein-like II"/>
    <property type="match status" value="1"/>
</dbReference>
<proteinExistence type="inferred from homology"/>
<dbReference type="InterPro" id="IPR006059">
    <property type="entry name" value="SBP"/>
</dbReference>
<keyword evidence="4" id="KW-0732">Signal</keyword>
<dbReference type="Proteomes" id="UP000255207">
    <property type="component" value="Unassembled WGS sequence"/>
</dbReference>
<evidence type="ECO:0000256" key="1">
    <source>
        <dbReference type="ARBA" id="ARBA00004418"/>
    </source>
</evidence>
<dbReference type="PROSITE" id="PS51318">
    <property type="entry name" value="TAT"/>
    <property type="match status" value="1"/>
</dbReference>
<dbReference type="InterPro" id="IPR006311">
    <property type="entry name" value="TAT_signal"/>
</dbReference>
<evidence type="ECO:0000256" key="4">
    <source>
        <dbReference type="SAM" id="SignalP"/>
    </source>
</evidence>
<dbReference type="PANTHER" id="PTHR43649:SF30">
    <property type="entry name" value="ABC TRANSPORTER SUBSTRATE-BINDING PROTEIN"/>
    <property type="match status" value="1"/>
</dbReference>
<dbReference type="Gene3D" id="3.40.190.10">
    <property type="entry name" value="Periplasmic binding protein-like II"/>
    <property type="match status" value="1"/>
</dbReference>
<dbReference type="CDD" id="cd13585">
    <property type="entry name" value="PBP2_TMBP_like"/>
    <property type="match status" value="1"/>
</dbReference>
<comment type="similarity">
    <text evidence="2">Belongs to the bacterial solute-binding protein 1 family.</text>
</comment>
<sequence length="421" mass="46618">MLTRRHAMSLLAASAGAFAARGGSAFAQAKGELNVIWQAWPEGHVTPIFNKFKELNPGVTLRDERLPFGELFQAIEVRLQSRGPTPDIYIADGPLTASYAVRRHLQELDGIVGDLSRYTKAARDQGSFRGKLYTLPLFSSSQLLYINAKIFKEAGVTPPPADVNGRWTWDQVLEAAKKLTDRSSNRWGLVVEQAERPYQLLPLAQSKGATVIGPDGLTAAGFVDSAPFVDAMRWYGELYTKHQVSPPNVFEPNLAQELFATGRAAMFLGTNSNLSIFGGRDGLEWTVAAHPYFADGKPVTPTGSWHVGMNPRTKQKEATEAFIRFLAEPATIEMQARLRSNPPVIRSVWDSMSDVLSTPGWKIMRYELDNTAVPRPATPGWREYEDILRIAIREITGGAEAGARLQRAAKDIDREMAKYRS</sequence>
<gene>
    <name evidence="5" type="ORF">DWE98_28100</name>
</gene>
<dbReference type="InterPro" id="IPR050490">
    <property type="entry name" value="Bact_solute-bd_prot1"/>
</dbReference>
<dbReference type="RefSeq" id="WP_114832701.1">
    <property type="nucleotide sequence ID" value="NZ_QQTO01000041.1"/>
</dbReference>
<keyword evidence="3" id="KW-0574">Periplasm</keyword>
<dbReference type="OrthoDB" id="6431346at2"/>
<feature type="signal peptide" evidence="4">
    <location>
        <begin position="1"/>
        <end position="19"/>
    </location>
</feature>
<dbReference type="GO" id="GO:0042597">
    <property type="term" value="C:periplasmic space"/>
    <property type="evidence" value="ECO:0007669"/>
    <property type="project" value="UniProtKB-SubCell"/>
</dbReference>
<protein>
    <submittedName>
        <fullName evidence="5">Sugar ABC transporter substrate-binding protein</fullName>
    </submittedName>
</protein>
<dbReference type="EMBL" id="QQTP01000028">
    <property type="protein sequence ID" value="RDJ19791.1"/>
    <property type="molecule type" value="Genomic_DNA"/>
</dbReference>
<keyword evidence="6" id="KW-1185">Reference proteome</keyword>
<evidence type="ECO:0000256" key="2">
    <source>
        <dbReference type="ARBA" id="ARBA00008520"/>
    </source>
</evidence>
<name>A0A370KXT2_9HYPH</name>
<dbReference type="Pfam" id="PF01547">
    <property type="entry name" value="SBP_bac_1"/>
    <property type="match status" value="1"/>
</dbReference>
<evidence type="ECO:0000313" key="6">
    <source>
        <dbReference type="Proteomes" id="UP000255207"/>
    </source>
</evidence>
<dbReference type="PANTHER" id="PTHR43649">
    <property type="entry name" value="ARABINOSE-BINDING PROTEIN-RELATED"/>
    <property type="match status" value="1"/>
</dbReference>
<feature type="chain" id="PRO_5030068148" evidence="4">
    <location>
        <begin position="20"/>
        <end position="421"/>
    </location>
</feature>
<dbReference type="AlphaFoldDB" id="A0A370KXT2"/>
<reference evidence="6" key="1">
    <citation type="submission" date="2018-07" db="EMBL/GenBank/DDBJ databases">
        <authorList>
            <person name="Safronova V.I."/>
            <person name="Chirak E.R."/>
            <person name="Sazanova A.L."/>
        </authorList>
    </citation>
    <scope>NUCLEOTIDE SEQUENCE [LARGE SCALE GENOMIC DNA]</scope>
    <source>
        <strain evidence="6">RCAM04685</strain>
    </source>
</reference>
<comment type="caution">
    <text evidence="5">The sequence shown here is derived from an EMBL/GenBank/DDBJ whole genome shotgun (WGS) entry which is preliminary data.</text>
</comment>
<organism evidence="5 6">
    <name type="scientific">Bosea caraganae</name>
    <dbReference type="NCBI Taxonomy" id="2763117"/>
    <lineage>
        <taxon>Bacteria</taxon>
        <taxon>Pseudomonadati</taxon>
        <taxon>Pseudomonadota</taxon>
        <taxon>Alphaproteobacteria</taxon>
        <taxon>Hyphomicrobiales</taxon>
        <taxon>Boseaceae</taxon>
        <taxon>Bosea</taxon>
    </lineage>
</organism>
<evidence type="ECO:0000256" key="3">
    <source>
        <dbReference type="ARBA" id="ARBA00022764"/>
    </source>
</evidence>
<accession>A0A370KXT2</accession>
<evidence type="ECO:0000313" key="5">
    <source>
        <dbReference type="EMBL" id="RDJ19791.1"/>
    </source>
</evidence>
<comment type="subcellular location">
    <subcellularLocation>
        <location evidence="1">Periplasm</location>
    </subcellularLocation>
</comment>